<dbReference type="GO" id="GO:0009827">
    <property type="term" value="P:plant-type cell wall modification"/>
    <property type="evidence" value="ECO:0000318"/>
    <property type="project" value="GO_Central"/>
</dbReference>
<dbReference type="CDD" id="cd15798">
    <property type="entry name" value="PMEI-like_3"/>
    <property type="match status" value="1"/>
</dbReference>
<keyword evidence="7 15" id="KW-0732">Signal</keyword>
<evidence type="ECO:0000256" key="3">
    <source>
        <dbReference type="ARBA" id="ARBA00007786"/>
    </source>
</evidence>
<dbReference type="GO" id="GO:0030599">
    <property type="term" value="F:pectinesterase activity"/>
    <property type="evidence" value="ECO:0007669"/>
    <property type="project" value="UniProtKB-EC"/>
</dbReference>
<feature type="signal peptide" evidence="15">
    <location>
        <begin position="1"/>
        <end position="32"/>
    </location>
</feature>
<dbReference type="SMART" id="SM00856">
    <property type="entry name" value="PMEI"/>
    <property type="match status" value="1"/>
</dbReference>
<evidence type="ECO:0000313" key="17">
    <source>
        <dbReference type="EMBL" id="KDO65435.1"/>
    </source>
</evidence>
<evidence type="ECO:0000256" key="2">
    <source>
        <dbReference type="ARBA" id="ARBA00006027"/>
    </source>
</evidence>
<dbReference type="GO" id="GO:0004857">
    <property type="term" value="F:enzyme inhibitor activity"/>
    <property type="evidence" value="ECO:0000318"/>
    <property type="project" value="GO_Central"/>
</dbReference>
<dbReference type="InterPro" id="IPR051955">
    <property type="entry name" value="PME_Inhibitor"/>
</dbReference>
<keyword evidence="14" id="KW-0175">Coiled coil</keyword>
<comment type="subcellular location">
    <subcellularLocation>
        <location evidence="1">Secreted</location>
        <location evidence="1">Cell wall</location>
    </subcellularLocation>
</comment>
<dbReference type="SMR" id="A0A067FH07"/>
<keyword evidence="6" id="KW-0964">Secreted</keyword>
<feature type="coiled-coil region" evidence="14">
    <location>
        <begin position="117"/>
        <end position="151"/>
    </location>
</feature>
<evidence type="ECO:0000256" key="7">
    <source>
        <dbReference type="ARBA" id="ARBA00022729"/>
    </source>
</evidence>
<dbReference type="PANTHER" id="PTHR31080">
    <property type="entry name" value="PECTINESTERASE INHIBITOR-LIKE"/>
    <property type="match status" value="1"/>
</dbReference>
<evidence type="ECO:0000259" key="16">
    <source>
        <dbReference type="SMART" id="SM00856"/>
    </source>
</evidence>
<evidence type="ECO:0000256" key="13">
    <source>
        <dbReference type="ARBA" id="ARBA00057335"/>
    </source>
</evidence>
<name>A0A067FH07_CITSI</name>
<dbReference type="Gene3D" id="1.20.140.40">
    <property type="entry name" value="Invertase/pectin methylesterase inhibitor family protein"/>
    <property type="match status" value="1"/>
</dbReference>
<dbReference type="EC" id="3.1.1.11" evidence="4"/>
<accession>A0A067FH07</accession>
<evidence type="ECO:0000256" key="12">
    <source>
        <dbReference type="ARBA" id="ARBA00047928"/>
    </source>
</evidence>
<feature type="domain" description="Pectinesterase inhibitor" evidence="16">
    <location>
        <begin position="45"/>
        <end position="202"/>
    </location>
</feature>
<evidence type="ECO:0000256" key="6">
    <source>
        <dbReference type="ARBA" id="ARBA00022525"/>
    </source>
</evidence>
<dbReference type="EMBL" id="KK784903">
    <property type="protein sequence ID" value="KDO65435.1"/>
    <property type="molecule type" value="Genomic_DNA"/>
</dbReference>
<evidence type="ECO:0000256" key="15">
    <source>
        <dbReference type="SAM" id="SignalP"/>
    </source>
</evidence>
<evidence type="ECO:0000313" key="18">
    <source>
        <dbReference type="Proteomes" id="UP000027120"/>
    </source>
</evidence>
<evidence type="ECO:0000256" key="10">
    <source>
        <dbReference type="ARBA" id="ARBA00023316"/>
    </source>
</evidence>
<organism evidence="17 18">
    <name type="scientific">Citrus sinensis</name>
    <name type="common">Sweet orange</name>
    <name type="synonym">Citrus aurantium var. sinensis</name>
    <dbReference type="NCBI Taxonomy" id="2711"/>
    <lineage>
        <taxon>Eukaryota</taxon>
        <taxon>Viridiplantae</taxon>
        <taxon>Streptophyta</taxon>
        <taxon>Embryophyta</taxon>
        <taxon>Tracheophyta</taxon>
        <taxon>Spermatophyta</taxon>
        <taxon>Magnoliopsida</taxon>
        <taxon>eudicotyledons</taxon>
        <taxon>Gunneridae</taxon>
        <taxon>Pentapetalae</taxon>
        <taxon>rosids</taxon>
        <taxon>malvids</taxon>
        <taxon>Sapindales</taxon>
        <taxon>Rutaceae</taxon>
        <taxon>Aurantioideae</taxon>
        <taxon>Citrus</taxon>
    </lineage>
</organism>
<evidence type="ECO:0000256" key="4">
    <source>
        <dbReference type="ARBA" id="ARBA00013229"/>
    </source>
</evidence>
<comment type="similarity">
    <text evidence="3">In the C-terminal section; belongs to the pectinesterase family.</text>
</comment>
<keyword evidence="18" id="KW-1185">Reference proteome</keyword>
<keyword evidence="10" id="KW-0961">Cell wall biogenesis/degradation</keyword>
<comment type="catalytic activity">
    <reaction evidence="12">
        <text>[(1-&gt;4)-alpha-D-galacturonosyl methyl ester](n) + n H2O = [(1-&gt;4)-alpha-D-galacturonosyl](n) + n methanol + n H(+)</text>
        <dbReference type="Rhea" id="RHEA:22380"/>
        <dbReference type="Rhea" id="RHEA-COMP:14570"/>
        <dbReference type="Rhea" id="RHEA-COMP:14573"/>
        <dbReference type="ChEBI" id="CHEBI:15377"/>
        <dbReference type="ChEBI" id="CHEBI:15378"/>
        <dbReference type="ChEBI" id="CHEBI:17790"/>
        <dbReference type="ChEBI" id="CHEBI:140522"/>
        <dbReference type="ChEBI" id="CHEBI:140523"/>
        <dbReference type="EC" id="3.1.1.11"/>
    </reaction>
</comment>
<dbReference type="eggNOG" id="KOG0017">
    <property type="taxonomic scope" value="Eukaryota"/>
</dbReference>
<keyword evidence="9" id="KW-0325">Glycoprotein</keyword>
<protein>
    <recommendedName>
        <fullName evidence="4">pectinesterase</fullName>
        <ecNumber evidence="4">3.1.1.11</ecNumber>
    </recommendedName>
</protein>
<dbReference type="InterPro" id="IPR035513">
    <property type="entry name" value="Invertase/methylesterase_inhib"/>
</dbReference>
<proteinExistence type="inferred from homology"/>
<gene>
    <name evidence="17" type="ORF">CISIN_1g042008mg</name>
</gene>
<keyword evidence="5" id="KW-0134">Cell wall</keyword>
<dbReference type="PaxDb" id="2711-XP_006490091.1"/>
<feature type="chain" id="PRO_5001637143" description="pectinesterase" evidence="15">
    <location>
        <begin position="33"/>
        <end position="208"/>
    </location>
</feature>
<dbReference type="Proteomes" id="UP000027120">
    <property type="component" value="Unassembled WGS sequence"/>
</dbReference>
<evidence type="ECO:0000256" key="9">
    <source>
        <dbReference type="ARBA" id="ARBA00023180"/>
    </source>
</evidence>
<evidence type="ECO:0000256" key="8">
    <source>
        <dbReference type="ARBA" id="ARBA00023157"/>
    </source>
</evidence>
<dbReference type="STRING" id="2711.A0A067FH07"/>
<comment type="similarity">
    <text evidence="2">In the N-terminal section; belongs to the PMEI family.</text>
</comment>
<dbReference type="FunFam" id="1.20.140.40:FF:000010">
    <property type="entry name" value="Pectinesterase"/>
    <property type="match status" value="1"/>
</dbReference>
<comment type="function">
    <text evidence="13">Acts in the modification of cell walls via demethylesterification of cell wall pectin.</text>
</comment>
<evidence type="ECO:0000256" key="11">
    <source>
        <dbReference type="ARBA" id="ARBA00038471"/>
    </source>
</evidence>
<keyword evidence="8" id="KW-1015">Disulfide bond</keyword>
<comment type="similarity">
    <text evidence="11">Belongs to the PMEI family.</text>
</comment>
<dbReference type="AlphaFoldDB" id="A0A067FH07"/>
<evidence type="ECO:0000256" key="1">
    <source>
        <dbReference type="ARBA" id="ARBA00004191"/>
    </source>
</evidence>
<evidence type="ECO:0000256" key="5">
    <source>
        <dbReference type="ARBA" id="ARBA00022512"/>
    </source>
</evidence>
<dbReference type="GO" id="GO:0009505">
    <property type="term" value="C:plant-type cell wall"/>
    <property type="evidence" value="ECO:0000318"/>
    <property type="project" value="GO_Central"/>
</dbReference>
<sequence length="208" mass="22958">MEARSFTIPSCSRLFFALTVLLLISNINPTLAGTSTTAKSNSLKIYKNFIKTSCNSTLYPALCYKYLSSHASTIKTDSVKLCNTALTVNLKAANKTSALVTSMAKKGGLRPAEKAVIEDCNEEIDDCVDELRKASNVLDNLRDALNKEDQMADIKTWVSAAMTDEDTCMDEFEENNVRESVKNKIKKSIVDLRKITSNSLALINRLSN</sequence>
<dbReference type="SUPFAM" id="SSF101148">
    <property type="entry name" value="Plant invertase/pectin methylesterase inhibitor"/>
    <property type="match status" value="1"/>
</dbReference>
<dbReference type="Pfam" id="PF04043">
    <property type="entry name" value="PMEI"/>
    <property type="match status" value="1"/>
</dbReference>
<evidence type="ECO:0000256" key="14">
    <source>
        <dbReference type="SAM" id="Coils"/>
    </source>
</evidence>
<dbReference type="InterPro" id="IPR006501">
    <property type="entry name" value="Pectinesterase_inhib_dom"/>
</dbReference>
<dbReference type="PANTHER" id="PTHR31080:SF15">
    <property type="entry name" value="INVERTASE"/>
    <property type="match status" value="1"/>
</dbReference>
<reference evidence="17 18" key="1">
    <citation type="submission" date="2014-04" db="EMBL/GenBank/DDBJ databases">
        <authorList>
            <consortium name="International Citrus Genome Consortium"/>
            <person name="Gmitter F."/>
            <person name="Chen C."/>
            <person name="Farmerie W."/>
            <person name="Harkins T."/>
            <person name="Desany B."/>
            <person name="Mohiuddin M."/>
            <person name="Kodira C."/>
            <person name="Borodovsky M."/>
            <person name="Lomsadze A."/>
            <person name="Burns P."/>
            <person name="Jenkins J."/>
            <person name="Prochnik S."/>
            <person name="Shu S."/>
            <person name="Chapman J."/>
            <person name="Pitluck S."/>
            <person name="Schmutz J."/>
            <person name="Rokhsar D."/>
        </authorList>
    </citation>
    <scope>NUCLEOTIDE SEQUENCE</scope>
</reference>
<dbReference type="NCBIfam" id="TIGR01614">
    <property type="entry name" value="PME_inhib"/>
    <property type="match status" value="1"/>
</dbReference>